<sequence length="436" mass="49501">MSGSRGFKAVSQDGFFYDGAKFYTQVSCGSRKQKIERADADYLYSLLTPPDSSRKDRNITFYRGQLKHYGVQASSLKTKKAVKQRLLAAFENAEKTLEVPIHIRRIEAQLKEQYEPVWERRLNKQDGTEVDGWEPAISLKNCLWTFQRFWSDVGMDNLGNSSSLQEGFTLHSSDTYQHRCLLRCQGILYDETEEADDMDFVDDLDEIDVGADITVSDIVVSDETENENVPFVGTDCAVPDLKYTVPGGPQVAVPHPSLLWVDPEALGLTDLTSNDRYQIVKLSLETKGVDALQILYRKAKRDTKEVSLSSVHLDNISFGTKDADWAKGWGNGCMICYDGKPPKGMVACPCRFKAYCMQCLQRMMDNHRNGEGLLSCPTCRVPVYAVSKTWIDRSPGDEKARKAKKAEKRRQNKDNRILAKCMRREERGKDIRLQQQ</sequence>
<accession>A0AAW0C1C8</accession>
<dbReference type="AlphaFoldDB" id="A0AAW0C1C8"/>
<comment type="caution">
    <text evidence="4">The sequence shown here is derived from an EMBL/GenBank/DDBJ whole genome shotgun (WGS) entry which is preliminary data.</text>
</comment>
<feature type="region of interest" description="Disordered" evidence="2">
    <location>
        <begin position="395"/>
        <end position="419"/>
    </location>
</feature>
<protein>
    <recommendedName>
        <fullName evidence="3">RING-type domain-containing protein</fullName>
    </recommendedName>
</protein>
<evidence type="ECO:0000313" key="5">
    <source>
        <dbReference type="Proteomes" id="UP001383192"/>
    </source>
</evidence>
<evidence type="ECO:0000259" key="3">
    <source>
        <dbReference type="PROSITE" id="PS50089"/>
    </source>
</evidence>
<keyword evidence="1" id="KW-0862">Zinc</keyword>
<dbReference type="Gene3D" id="3.30.40.10">
    <property type="entry name" value="Zinc/RING finger domain, C3HC4 (zinc finger)"/>
    <property type="match status" value="1"/>
</dbReference>
<keyword evidence="5" id="KW-1185">Reference proteome</keyword>
<organism evidence="4 5">
    <name type="scientific">Paramarasmius palmivorus</name>
    <dbReference type="NCBI Taxonomy" id="297713"/>
    <lineage>
        <taxon>Eukaryota</taxon>
        <taxon>Fungi</taxon>
        <taxon>Dikarya</taxon>
        <taxon>Basidiomycota</taxon>
        <taxon>Agaricomycotina</taxon>
        <taxon>Agaricomycetes</taxon>
        <taxon>Agaricomycetidae</taxon>
        <taxon>Agaricales</taxon>
        <taxon>Marasmiineae</taxon>
        <taxon>Marasmiaceae</taxon>
        <taxon>Paramarasmius</taxon>
    </lineage>
</organism>
<dbReference type="GO" id="GO:0008270">
    <property type="term" value="F:zinc ion binding"/>
    <property type="evidence" value="ECO:0007669"/>
    <property type="project" value="UniProtKB-KW"/>
</dbReference>
<dbReference type="InterPro" id="IPR013083">
    <property type="entry name" value="Znf_RING/FYVE/PHD"/>
</dbReference>
<keyword evidence="1" id="KW-0479">Metal-binding</keyword>
<dbReference type="PROSITE" id="PS50089">
    <property type="entry name" value="ZF_RING_2"/>
    <property type="match status" value="1"/>
</dbReference>
<proteinExistence type="predicted"/>
<evidence type="ECO:0000256" key="1">
    <source>
        <dbReference type="PROSITE-ProRule" id="PRU00175"/>
    </source>
</evidence>
<feature type="domain" description="RING-type" evidence="3">
    <location>
        <begin position="333"/>
        <end position="380"/>
    </location>
</feature>
<keyword evidence="1" id="KW-0863">Zinc-finger</keyword>
<gene>
    <name evidence="4" type="ORF">VNI00_013470</name>
</gene>
<name>A0AAW0C1C8_9AGAR</name>
<dbReference type="Proteomes" id="UP001383192">
    <property type="component" value="Unassembled WGS sequence"/>
</dbReference>
<dbReference type="EMBL" id="JAYKXP010000068">
    <property type="protein sequence ID" value="KAK7032100.1"/>
    <property type="molecule type" value="Genomic_DNA"/>
</dbReference>
<evidence type="ECO:0000313" key="4">
    <source>
        <dbReference type="EMBL" id="KAK7032100.1"/>
    </source>
</evidence>
<dbReference type="InterPro" id="IPR001841">
    <property type="entry name" value="Znf_RING"/>
</dbReference>
<feature type="compositionally biased region" description="Basic residues" evidence="2">
    <location>
        <begin position="401"/>
        <end position="411"/>
    </location>
</feature>
<dbReference type="SUPFAM" id="SSF57850">
    <property type="entry name" value="RING/U-box"/>
    <property type="match status" value="1"/>
</dbReference>
<evidence type="ECO:0000256" key="2">
    <source>
        <dbReference type="SAM" id="MobiDB-lite"/>
    </source>
</evidence>
<reference evidence="4 5" key="1">
    <citation type="submission" date="2024-01" db="EMBL/GenBank/DDBJ databases">
        <title>A draft genome for a cacao thread blight-causing isolate of Paramarasmius palmivorus.</title>
        <authorList>
            <person name="Baruah I.K."/>
            <person name="Bukari Y."/>
            <person name="Amoako-Attah I."/>
            <person name="Meinhardt L.W."/>
            <person name="Bailey B.A."/>
            <person name="Cohen S.P."/>
        </authorList>
    </citation>
    <scope>NUCLEOTIDE SEQUENCE [LARGE SCALE GENOMIC DNA]</scope>
    <source>
        <strain evidence="4 5">GH-12</strain>
    </source>
</reference>